<organism evidence="2 3">
    <name type="scientific">Actinomadura miaoliensis</name>
    <dbReference type="NCBI Taxonomy" id="430685"/>
    <lineage>
        <taxon>Bacteria</taxon>
        <taxon>Bacillati</taxon>
        <taxon>Actinomycetota</taxon>
        <taxon>Actinomycetes</taxon>
        <taxon>Streptosporangiales</taxon>
        <taxon>Thermomonosporaceae</taxon>
        <taxon>Actinomadura</taxon>
    </lineage>
</organism>
<evidence type="ECO:0000259" key="1">
    <source>
        <dbReference type="Pfam" id="PF10708"/>
    </source>
</evidence>
<dbReference type="InterPro" id="IPR018929">
    <property type="entry name" value="DUF2510"/>
</dbReference>
<sequence>MSQPGWYPDPYGTASLRWWDGRNWTRHVNPRPPESARPYEPGRGALQTAPAAYAAPLDVNLRGVPLHADDDVISYGADALAWSQVEWVAYWTTGMPAADPGAASAVVWVLQVGRHPFRGGPRVEVVLDSTLFPEREAEAIWTRLVDRCRRRAEPRLVAELAGRVRAGHPVDVAEGLTVHPGGVRGTHVSLSWAEISGAVVDAGRVWIQQSDGGTPVLYVPRQNPNAVLIPDLLAGLRPTRYQPRPAGGS</sequence>
<protein>
    <recommendedName>
        <fullName evidence="1">DUF2510 domain-containing protein</fullName>
    </recommendedName>
</protein>
<dbReference type="RefSeq" id="WP_344959520.1">
    <property type="nucleotide sequence ID" value="NZ_BAAAZG010000087.1"/>
</dbReference>
<feature type="domain" description="DUF2510" evidence="1">
    <location>
        <begin position="4"/>
        <end position="35"/>
    </location>
</feature>
<accession>A0ABP7X7G8</accession>
<proteinExistence type="predicted"/>
<name>A0ABP7X7G8_9ACTN</name>
<evidence type="ECO:0000313" key="3">
    <source>
        <dbReference type="Proteomes" id="UP001500683"/>
    </source>
</evidence>
<evidence type="ECO:0000313" key="2">
    <source>
        <dbReference type="EMBL" id="GAA4106536.1"/>
    </source>
</evidence>
<comment type="caution">
    <text evidence="2">The sequence shown here is derived from an EMBL/GenBank/DDBJ whole genome shotgun (WGS) entry which is preliminary data.</text>
</comment>
<gene>
    <name evidence="2" type="ORF">GCM10022214_87610</name>
</gene>
<reference evidence="3" key="1">
    <citation type="journal article" date="2019" name="Int. J. Syst. Evol. Microbiol.">
        <title>The Global Catalogue of Microorganisms (GCM) 10K type strain sequencing project: providing services to taxonomists for standard genome sequencing and annotation.</title>
        <authorList>
            <consortium name="The Broad Institute Genomics Platform"/>
            <consortium name="The Broad Institute Genome Sequencing Center for Infectious Disease"/>
            <person name="Wu L."/>
            <person name="Ma J."/>
        </authorList>
    </citation>
    <scope>NUCLEOTIDE SEQUENCE [LARGE SCALE GENOMIC DNA]</scope>
    <source>
        <strain evidence="3">JCM 16702</strain>
    </source>
</reference>
<dbReference type="EMBL" id="BAAAZG010000087">
    <property type="protein sequence ID" value="GAA4106536.1"/>
    <property type="molecule type" value="Genomic_DNA"/>
</dbReference>
<dbReference type="Pfam" id="PF10708">
    <property type="entry name" value="DUF2510"/>
    <property type="match status" value="1"/>
</dbReference>
<dbReference type="Proteomes" id="UP001500683">
    <property type="component" value="Unassembled WGS sequence"/>
</dbReference>
<keyword evidence="3" id="KW-1185">Reference proteome</keyword>